<evidence type="ECO:0000256" key="1">
    <source>
        <dbReference type="SAM" id="MobiDB-lite"/>
    </source>
</evidence>
<sequence>MAGAFFAGLGADLLTTGVSSLVSAGATAINQRAEFEYNKALQQSSFQHDKEMLQAQIAATANLQKQMIDIKREVLTQGGFSPTDAARGSVGANMTQILDWSGTRYYAPGAMRTTPYSGNFLRQSVPHTTPKANYRQAGQDPSTESLYSGSWSGSYKSGSTNTTAISASTASSRTSDWVSQHSNLAPFHENALRTAYVSPPSTVSSHSVSTVRGSLLDSWTPAFNTHRQPAFAHLRKRGISEV</sequence>
<proteinExistence type="predicted"/>
<accession>Q3V573</accession>
<name>Q3V573_NORV</name>
<evidence type="ECO:0000313" key="3">
    <source>
        <dbReference type="Proteomes" id="UP000326449"/>
    </source>
</evidence>
<dbReference type="InterPro" id="IPR004278">
    <property type="entry name" value="VP2"/>
</dbReference>
<feature type="region of interest" description="Disordered" evidence="1">
    <location>
        <begin position="130"/>
        <end position="159"/>
    </location>
</feature>
<dbReference type="EMBL" id="AJ844470">
    <property type="protein sequence ID" value="CAH59621.1"/>
    <property type="molecule type" value="Genomic_RNA"/>
</dbReference>
<feature type="compositionally biased region" description="Low complexity" evidence="1">
    <location>
        <begin position="142"/>
        <end position="159"/>
    </location>
</feature>
<dbReference type="Pfam" id="PF03035">
    <property type="entry name" value="RNA_capsid"/>
    <property type="match status" value="1"/>
</dbReference>
<evidence type="ECO:0000313" key="2">
    <source>
        <dbReference type="EMBL" id="CAH59621.1"/>
    </source>
</evidence>
<protein>
    <submittedName>
        <fullName evidence="2">Minor structural protein</fullName>
    </submittedName>
</protein>
<reference evidence="2 3" key="1">
    <citation type="journal article" date="2005" name="J. Clin. Microbiol.">
        <title>Genetic analysis of noroviruses in Chiba Prefecture, Japan, between 1999 and 2004.</title>
        <authorList>
            <person name="Okada M."/>
            <person name="Ogawa T."/>
            <person name="Kaiho I."/>
            <person name="Shinozaki K."/>
        </authorList>
    </citation>
    <scope>NUCLEOTIDE SEQUENCE [LARGE SCALE GENOMIC DNA]</scope>
    <source>
        <strain evidence="2 3">Hu/NV/Chiba/040502/2004/JP</strain>
    </source>
</reference>
<organism evidence="2 3">
    <name type="scientific">Chiba-040502 virus</name>
    <dbReference type="NCBI Taxonomy" id="2759888"/>
    <lineage>
        <taxon>Viruses</taxon>
        <taxon>Riboviria</taxon>
        <taxon>Orthornavirae</taxon>
        <taxon>Pisuviricota</taxon>
        <taxon>Pisoniviricetes</taxon>
        <taxon>Picornavirales</taxon>
        <taxon>Caliciviridae</taxon>
        <taxon>Norovirus</taxon>
        <taxon>Norovirus norwalkense</taxon>
        <taxon>Norwalk virus</taxon>
    </lineage>
</organism>
<dbReference type="Proteomes" id="UP000326449">
    <property type="component" value="Segment"/>
</dbReference>